<dbReference type="InterPro" id="IPR006146">
    <property type="entry name" value="5'-Nucleotdase_CS"/>
</dbReference>
<dbReference type="GO" id="GO:0016788">
    <property type="term" value="F:hydrolase activity, acting on ester bonds"/>
    <property type="evidence" value="ECO:0007669"/>
    <property type="project" value="InterPro"/>
</dbReference>
<evidence type="ECO:0000313" key="5">
    <source>
        <dbReference type="Proteomes" id="UP000886887"/>
    </source>
</evidence>
<dbReference type="Gene3D" id="3.60.21.10">
    <property type="match status" value="1"/>
</dbReference>
<dbReference type="CDD" id="cd00845">
    <property type="entry name" value="MPP_UshA_N_like"/>
    <property type="match status" value="1"/>
</dbReference>
<dbReference type="Gene3D" id="3.90.780.10">
    <property type="entry name" value="5'-Nucleotidase, C-terminal domain"/>
    <property type="match status" value="1"/>
</dbReference>
<dbReference type="GO" id="GO:0000166">
    <property type="term" value="F:nucleotide binding"/>
    <property type="evidence" value="ECO:0007669"/>
    <property type="project" value="UniProtKB-KW"/>
</dbReference>
<evidence type="ECO:0000259" key="2">
    <source>
        <dbReference type="Pfam" id="PF02872"/>
    </source>
</evidence>
<evidence type="ECO:0000259" key="3">
    <source>
        <dbReference type="Pfam" id="PF09587"/>
    </source>
</evidence>
<dbReference type="PRINTS" id="PR01607">
    <property type="entry name" value="APYRASEFAMLY"/>
</dbReference>
<dbReference type="SUPFAM" id="SSF55816">
    <property type="entry name" value="5'-nucleotidase (syn. UDP-sugar hydrolase), C-terminal domain"/>
    <property type="match status" value="1"/>
</dbReference>
<dbReference type="Pfam" id="PF09587">
    <property type="entry name" value="PGA_cap"/>
    <property type="match status" value="1"/>
</dbReference>
<dbReference type="InterPro" id="IPR029052">
    <property type="entry name" value="Metallo-depent_PP-like"/>
</dbReference>
<dbReference type="InterPro" id="IPR019079">
    <property type="entry name" value="Capsule_synth_CapA"/>
</dbReference>
<dbReference type="SUPFAM" id="SSF56300">
    <property type="entry name" value="Metallo-dependent phosphatases"/>
    <property type="match status" value="1"/>
</dbReference>
<comment type="caution">
    <text evidence="4">The sequence shown here is derived from an EMBL/GenBank/DDBJ whole genome shotgun (WGS) entry which is preliminary data.</text>
</comment>
<name>A0A9D1CQT1_9FIRM</name>
<feature type="chain" id="PRO_5039758365" evidence="1">
    <location>
        <begin position="22"/>
        <end position="550"/>
    </location>
</feature>
<dbReference type="GO" id="GO:0046872">
    <property type="term" value="F:metal ion binding"/>
    <property type="evidence" value="ECO:0007669"/>
    <property type="project" value="InterPro"/>
</dbReference>
<dbReference type="Pfam" id="PF02872">
    <property type="entry name" value="5_nucleotid_C"/>
    <property type="match status" value="1"/>
</dbReference>
<dbReference type="Proteomes" id="UP000886887">
    <property type="component" value="Unassembled WGS sequence"/>
</dbReference>
<dbReference type="PANTHER" id="PTHR11575">
    <property type="entry name" value="5'-NUCLEOTIDASE-RELATED"/>
    <property type="match status" value="1"/>
</dbReference>
<feature type="domain" description="Capsule synthesis protein CapA" evidence="3">
    <location>
        <begin position="69"/>
        <end position="257"/>
    </location>
</feature>
<reference evidence="4" key="2">
    <citation type="journal article" date="2021" name="PeerJ">
        <title>Extensive microbial diversity within the chicken gut microbiome revealed by metagenomics and culture.</title>
        <authorList>
            <person name="Gilroy R."/>
            <person name="Ravi A."/>
            <person name="Getino M."/>
            <person name="Pursley I."/>
            <person name="Horton D.L."/>
            <person name="Alikhan N.F."/>
            <person name="Baker D."/>
            <person name="Gharbi K."/>
            <person name="Hall N."/>
            <person name="Watson M."/>
            <person name="Adriaenssens E.M."/>
            <person name="Foster-Nyarko E."/>
            <person name="Jarju S."/>
            <person name="Secka A."/>
            <person name="Antonio M."/>
            <person name="Oren A."/>
            <person name="Chaudhuri R.R."/>
            <person name="La Ragione R."/>
            <person name="Hildebrand F."/>
            <person name="Pallen M.J."/>
        </authorList>
    </citation>
    <scope>NUCLEOTIDE SEQUENCE</scope>
    <source>
        <strain evidence="4">ChiSxjej2B14-6234</strain>
    </source>
</reference>
<sequence>MKKLLSLLLTLALLLSGAALAETAQPALTQDLVVLFTSDVHCGVDAGFGYAGLAAVRDAMAADNHVLLVDNGDSIQGEPIGTMTTGESNIQLMNAVGYDIATIGNHEFDYGMDRFLELTQEASFPYVSANFTHDGELVFDPYVIKEFDGVKVAFVGITTPKTITSSTPAYFQDEEGNFVYGFMQDDSGEALYAGVQSAVDAARAEGAAYVVAMAHLGIEAGCAPWMSTDVIAHTTGIDAMLDGHSHSLLEQEVVQNKDGEDVLLAACGTKLQAIGYLRIATDGTLSTGLYQWNNDVALPELLGLEGEVRTAVDEAGAALESRLGEVVASTAVDLVISDPETGVRIVRNAETNLGDLCADAYRILSGADVAFVNGGGVRDAIAAGDITLNDILKVHPFGNAMCVVEATGQQILDALEWGAQVVPEENGGFLQVSGLTYEIHTYIPSSCSQDENGMFTGVSGEYRVKNVMVGGEPLDLEKTYTLASHNYMLKNAGDGFTMFQGCALLQDEVMLDNQVLINYITQTLDGVVGEAYADPYGEGRIVAVPEAPEA</sequence>
<protein>
    <submittedName>
        <fullName evidence="4">Bifunctional metallophosphatase/5'-nucleotidase</fullName>
    </submittedName>
</protein>
<dbReference type="EMBL" id="DVFJ01000011">
    <property type="protein sequence ID" value="HIQ71448.1"/>
    <property type="molecule type" value="Genomic_DNA"/>
</dbReference>
<keyword evidence="1" id="KW-0547">Nucleotide-binding</keyword>
<feature type="domain" description="5'-Nucleotidase C-terminal" evidence="2">
    <location>
        <begin position="340"/>
        <end position="500"/>
    </location>
</feature>
<dbReference type="PROSITE" id="PS00786">
    <property type="entry name" value="5_NUCLEOTIDASE_2"/>
    <property type="match status" value="1"/>
</dbReference>
<dbReference type="InterPro" id="IPR036907">
    <property type="entry name" value="5'-Nucleotdase_C_sf"/>
</dbReference>
<proteinExistence type="inferred from homology"/>
<comment type="similarity">
    <text evidence="1">Belongs to the 5'-nucleotidase family.</text>
</comment>
<organism evidence="4 5">
    <name type="scientific">Candidatus Onthenecus intestinigallinarum</name>
    <dbReference type="NCBI Taxonomy" id="2840875"/>
    <lineage>
        <taxon>Bacteria</taxon>
        <taxon>Bacillati</taxon>
        <taxon>Bacillota</taxon>
        <taxon>Clostridia</taxon>
        <taxon>Eubacteriales</taxon>
        <taxon>Candidatus Onthenecus</taxon>
    </lineage>
</organism>
<dbReference type="AlphaFoldDB" id="A0A9D1CQT1"/>
<dbReference type="GO" id="GO:0009166">
    <property type="term" value="P:nucleotide catabolic process"/>
    <property type="evidence" value="ECO:0007669"/>
    <property type="project" value="InterPro"/>
</dbReference>
<dbReference type="InterPro" id="IPR006179">
    <property type="entry name" value="5_nucleotidase/apyrase"/>
</dbReference>
<accession>A0A9D1CQT1</accession>
<feature type="signal peptide" evidence="1">
    <location>
        <begin position="1"/>
        <end position="21"/>
    </location>
</feature>
<evidence type="ECO:0000256" key="1">
    <source>
        <dbReference type="RuleBase" id="RU362119"/>
    </source>
</evidence>
<evidence type="ECO:0000313" key="4">
    <source>
        <dbReference type="EMBL" id="HIQ71448.1"/>
    </source>
</evidence>
<keyword evidence="1" id="KW-0732">Signal</keyword>
<dbReference type="InterPro" id="IPR008334">
    <property type="entry name" value="5'-Nucleotdase_C"/>
</dbReference>
<reference evidence="4" key="1">
    <citation type="submission" date="2020-10" db="EMBL/GenBank/DDBJ databases">
        <authorList>
            <person name="Gilroy R."/>
        </authorList>
    </citation>
    <scope>NUCLEOTIDE SEQUENCE</scope>
    <source>
        <strain evidence="4">ChiSxjej2B14-6234</strain>
    </source>
</reference>
<keyword evidence="1" id="KW-0378">Hydrolase</keyword>
<gene>
    <name evidence="4" type="ORF">IAB73_04465</name>
</gene>
<dbReference type="PANTHER" id="PTHR11575:SF24">
    <property type="entry name" value="5'-NUCLEOTIDASE"/>
    <property type="match status" value="1"/>
</dbReference>